<name>A0A2T2PC85_CORCC</name>
<gene>
    <name evidence="3" type="ORF">BS50DRAFT_480247</name>
</gene>
<evidence type="ECO:0000313" key="3">
    <source>
        <dbReference type="EMBL" id="PSN75146.1"/>
    </source>
</evidence>
<dbReference type="AlphaFoldDB" id="A0A2T2PC85"/>
<feature type="domain" description="G" evidence="2">
    <location>
        <begin position="9"/>
        <end position="68"/>
    </location>
</feature>
<evidence type="ECO:0000313" key="4">
    <source>
        <dbReference type="Proteomes" id="UP000240883"/>
    </source>
</evidence>
<evidence type="ECO:0000256" key="1">
    <source>
        <dbReference type="SAM" id="Coils"/>
    </source>
</evidence>
<dbReference type="OrthoDB" id="3795499at2759"/>
<sequence>SPNDIIIPVMGITGSGKSSFIARCTGDTSGVGHGLASFTKQVSYGTLKYKGHTMRLVDTPGFDDDKSDDSDILKEIAFWLSIAYSQDPPLLLSGVVYLHPINNVRMKGSDQNNLKMFKALCGKSSLSCVVLATTMWSKTEDIVGNDRQSKLSDSHWKSMVEQGSLVTRHDDTQDSALKIIDHIIAQKSRITLSIQEQLVTEGKSVEDTDAGQELKSKVIEEQKKTNQRLQRTAEDLQEALREHDGRTAEELRERQKKYEAEIEAKNAELENMRIKHEELMAQKKAEWQKADEEREARRLASEKKFAELLAGINEAHKQREELEKSPKPPSYEVAALNAEIEMLKMEAKQRSRDLEAHRFEEQKRLQIEQFENAQKFQLAQSREQQAQALVQREIDKQRYETNLRETRKGANWGAVGAVAGVAAITLCNVM</sequence>
<organism evidence="3 4">
    <name type="scientific">Corynespora cassiicola Philippines</name>
    <dbReference type="NCBI Taxonomy" id="1448308"/>
    <lineage>
        <taxon>Eukaryota</taxon>
        <taxon>Fungi</taxon>
        <taxon>Dikarya</taxon>
        <taxon>Ascomycota</taxon>
        <taxon>Pezizomycotina</taxon>
        <taxon>Dothideomycetes</taxon>
        <taxon>Pleosporomycetidae</taxon>
        <taxon>Pleosporales</taxon>
        <taxon>Corynesporascaceae</taxon>
        <taxon>Corynespora</taxon>
    </lineage>
</organism>
<reference evidence="3 4" key="1">
    <citation type="journal article" date="2018" name="Front. Microbiol.">
        <title>Genome-Wide Analysis of Corynespora cassiicola Leaf Fall Disease Putative Effectors.</title>
        <authorList>
            <person name="Lopez D."/>
            <person name="Ribeiro S."/>
            <person name="Label P."/>
            <person name="Fumanal B."/>
            <person name="Venisse J.S."/>
            <person name="Kohler A."/>
            <person name="de Oliveira R.R."/>
            <person name="Labutti K."/>
            <person name="Lipzen A."/>
            <person name="Lail K."/>
            <person name="Bauer D."/>
            <person name="Ohm R.A."/>
            <person name="Barry K.W."/>
            <person name="Spatafora J."/>
            <person name="Grigoriev I.V."/>
            <person name="Martin F.M."/>
            <person name="Pujade-Renaud V."/>
        </authorList>
    </citation>
    <scope>NUCLEOTIDE SEQUENCE [LARGE SCALE GENOMIC DNA]</scope>
    <source>
        <strain evidence="3 4">Philippines</strain>
    </source>
</reference>
<protein>
    <recommendedName>
        <fullName evidence="2">G domain-containing protein</fullName>
    </recommendedName>
</protein>
<feature type="non-terminal residue" evidence="3">
    <location>
        <position position="1"/>
    </location>
</feature>
<evidence type="ECO:0000259" key="2">
    <source>
        <dbReference type="Pfam" id="PF01926"/>
    </source>
</evidence>
<dbReference type="InterPro" id="IPR027417">
    <property type="entry name" value="P-loop_NTPase"/>
</dbReference>
<accession>A0A2T2PC85</accession>
<dbReference type="Gene3D" id="3.40.50.300">
    <property type="entry name" value="P-loop containing nucleotide triphosphate hydrolases"/>
    <property type="match status" value="1"/>
</dbReference>
<dbReference type="Proteomes" id="UP000240883">
    <property type="component" value="Unassembled WGS sequence"/>
</dbReference>
<dbReference type="EMBL" id="KZ678128">
    <property type="protein sequence ID" value="PSN75146.1"/>
    <property type="molecule type" value="Genomic_DNA"/>
</dbReference>
<feature type="coiled-coil region" evidence="1">
    <location>
        <begin position="219"/>
        <end position="353"/>
    </location>
</feature>
<dbReference type="GO" id="GO:0005525">
    <property type="term" value="F:GTP binding"/>
    <property type="evidence" value="ECO:0007669"/>
    <property type="project" value="InterPro"/>
</dbReference>
<keyword evidence="1" id="KW-0175">Coiled coil</keyword>
<keyword evidence="4" id="KW-1185">Reference proteome</keyword>
<dbReference type="Pfam" id="PF01926">
    <property type="entry name" value="MMR_HSR1"/>
    <property type="match status" value="1"/>
</dbReference>
<dbReference type="SUPFAM" id="SSF52540">
    <property type="entry name" value="P-loop containing nucleoside triphosphate hydrolases"/>
    <property type="match status" value="1"/>
</dbReference>
<dbReference type="STRING" id="1448308.A0A2T2PC85"/>
<dbReference type="InterPro" id="IPR006073">
    <property type="entry name" value="GTP-bd"/>
</dbReference>
<proteinExistence type="predicted"/>